<dbReference type="EMBL" id="BAOP01000004">
    <property type="protein sequence ID" value="GAC78720.1"/>
    <property type="molecule type" value="Genomic_DNA"/>
</dbReference>
<sequence length="186" mass="20078">MARVNKRTEMLDAAVRVIAADGVRGLRVEKLAAQAGVSTAALYYHFTDRAGVLRAALEHVNQRAVDYTEGASDETDPRDRLESLLQLELADGTAQNSIAWGELRASGVFTPELREPLAETTAEWSTDVADVIATVRQLTAQDAVDAAERLTSLVEGLSMRIHSGSMSTERARTLLSGAIANELADR</sequence>
<organism evidence="7 8">
    <name type="scientific">Gordonia malaquae NBRC 108250</name>
    <dbReference type="NCBI Taxonomy" id="1223542"/>
    <lineage>
        <taxon>Bacteria</taxon>
        <taxon>Bacillati</taxon>
        <taxon>Actinomycetota</taxon>
        <taxon>Actinomycetes</taxon>
        <taxon>Mycobacteriales</taxon>
        <taxon>Gordoniaceae</taxon>
        <taxon>Gordonia</taxon>
    </lineage>
</organism>
<dbReference type="PRINTS" id="PR00455">
    <property type="entry name" value="HTHTETR"/>
</dbReference>
<dbReference type="Gene3D" id="1.10.357.10">
    <property type="entry name" value="Tetracycline Repressor, domain 2"/>
    <property type="match status" value="1"/>
</dbReference>
<keyword evidence="4" id="KW-0804">Transcription</keyword>
<evidence type="ECO:0000256" key="5">
    <source>
        <dbReference type="PROSITE-ProRule" id="PRU00335"/>
    </source>
</evidence>
<dbReference type="InterPro" id="IPR036271">
    <property type="entry name" value="Tet_transcr_reg_TetR-rel_C_sf"/>
</dbReference>
<keyword evidence="8" id="KW-1185">Reference proteome</keyword>
<dbReference type="GO" id="GO:0003700">
    <property type="term" value="F:DNA-binding transcription factor activity"/>
    <property type="evidence" value="ECO:0007669"/>
    <property type="project" value="TreeGrafter"/>
</dbReference>
<feature type="domain" description="HTH tetR-type" evidence="6">
    <location>
        <begin position="4"/>
        <end position="64"/>
    </location>
</feature>
<keyword evidence="3 5" id="KW-0238">DNA-binding</keyword>
<dbReference type="Pfam" id="PF00440">
    <property type="entry name" value="TetR_N"/>
    <property type="match status" value="1"/>
</dbReference>
<accession>M3UHB0</accession>
<dbReference type="PANTHER" id="PTHR30055">
    <property type="entry name" value="HTH-TYPE TRANSCRIPTIONAL REGULATOR RUTR"/>
    <property type="match status" value="1"/>
</dbReference>
<dbReference type="InterPro" id="IPR009057">
    <property type="entry name" value="Homeodomain-like_sf"/>
</dbReference>
<comment type="caution">
    <text evidence="7">The sequence shown here is derived from an EMBL/GenBank/DDBJ whole genome shotgun (WGS) entry which is preliminary data.</text>
</comment>
<dbReference type="Pfam" id="PF13977">
    <property type="entry name" value="TetR_C_6"/>
    <property type="match status" value="1"/>
</dbReference>
<dbReference type="PANTHER" id="PTHR30055:SF234">
    <property type="entry name" value="HTH-TYPE TRANSCRIPTIONAL REGULATOR BETI"/>
    <property type="match status" value="1"/>
</dbReference>
<keyword evidence="2" id="KW-0805">Transcription regulation</keyword>
<dbReference type="GO" id="GO:0000976">
    <property type="term" value="F:transcription cis-regulatory region binding"/>
    <property type="evidence" value="ECO:0007669"/>
    <property type="project" value="TreeGrafter"/>
</dbReference>
<evidence type="ECO:0000256" key="1">
    <source>
        <dbReference type="ARBA" id="ARBA00022491"/>
    </source>
</evidence>
<dbReference type="AlphaFoldDB" id="M3UHB0"/>
<evidence type="ECO:0000259" key="6">
    <source>
        <dbReference type="PROSITE" id="PS50977"/>
    </source>
</evidence>
<dbReference type="InterPro" id="IPR050109">
    <property type="entry name" value="HTH-type_TetR-like_transc_reg"/>
</dbReference>
<dbReference type="SUPFAM" id="SSF46689">
    <property type="entry name" value="Homeodomain-like"/>
    <property type="match status" value="1"/>
</dbReference>
<evidence type="ECO:0000313" key="7">
    <source>
        <dbReference type="EMBL" id="GAC78720.1"/>
    </source>
</evidence>
<dbReference type="SUPFAM" id="SSF48498">
    <property type="entry name" value="Tetracyclin repressor-like, C-terminal domain"/>
    <property type="match status" value="1"/>
</dbReference>
<evidence type="ECO:0000313" key="8">
    <source>
        <dbReference type="Proteomes" id="UP000035009"/>
    </source>
</evidence>
<proteinExistence type="predicted"/>
<dbReference type="PROSITE" id="PS50977">
    <property type="entry name" value="HTH_TETR_2"/>
    <property type="match status" value="1"/>
</dbReference>
<evidence type="ECO:0000256" key="3">
    <source>
        <dbReference type="ARBA" id="ARBA00023125"/>
    </source>
</evidence>
<dbReference type="STRING" id="410332.SAMN04488550_2844"/>
<protein>
    <submittedName>
        <fullName evidence="7">Putative TetR family transcriptional regulator</fullName>
    </submittedName>
</protein>
<dbReference type="InterPro" id="IPR001647">
    <property type="entry name" value="HTH_TetR"/>
</dbReference>
<evidence type="ECO:0000256" key="4">
    <source>
        <dbReference type="ARBA" id="ARBA00023163"/>
    </source>
</evidence>
<evidence type="ECO:0000256" key="2">
    <source>
        <dbReference type="ARBA" id="ARBA00023015"/>
    </source>
</evidence>
<gene>
    <name evidence="7" type="ORF">GM1_004_01650</name>
</gene>
<keyword evidence="1" id="KW-0678">Repressor</keyword>
<dbReference type="InterPro" id="IPR039538">
    <property type="entry name" value="BetI_C"/>
</dbReference>
<reference evidence="7 8" key="1">
    <citation type="submission" date="2013-02" db="EMBL/GenBank/DDBJ databases">
        <title>Whole genome shotgun sequence of Gordonia malaquae NBRC 108250.</title>
        <authorList>
            <person name="Yoshida I."/>
            <person name="Hosoyama A."/>
            <person name="Tsuchikane K."/>
            <person name="Ando Y."/>
            <person name="Baba S."/>
            <person name="Ohji S."/>
            <person name="Hamada M."/>
            <person name="Tamura T."/>
            <person name="Yamazoe A."/>
            <person name="Yamazaki S."/>
            <person name="Fujita N."/>
        </authorList>
    </citation>
    <scope>NUCLEOTIDE SEQUENCE [LARGE SCALE GENOMIC DNA]</scope>
    <source>
        <strain evidence="7 8">NBRC 108250</strain>
    </source>
</reference>
<name>M3UHB0_GORML</name>
<dbReference type="RefSeq" id="WP_008376851.1">
    <property type="nucleotide sequence ID" value="NZ_BAOP01000004.1"/>
</dbReference>
<dbReference type="eggNOG" id="COG1309">
    <property type="taxonomic scope" value="Bacteria"/>
</dbReference>
<dbReference type="Proteomes" id="UP000035009">
    <property type="component" value="Unassembled WGS sequence"/>
</dbReference>
<feature type="DNA-binding region" description="H-T-H motif" evidence="5">
    <location>
        <begin position="27"/>
        <end position="46"/>
    </location>
</feature>